<protein>
    <submittedName>
        <fullName evidence="1">Uncharacterized protein</fullName>
    </submittedName>
</protein>
<dbReference type="AlphaFoldDB" id="A0A2N9LX88"/>
<dbReference type="EMBL" id="OKRB01000120">
    <property type="protein sequence ID" value="SPE27815.1"/>
    <property type="molecule type" value="Genomic_DNA"/>
</dbReference>
<organism evidence="1 2">
    <name type="scientific">Candidatus Sulfuritelmatomonas gaucii</name>
    <dbReference type="NCBI Taxonomy" id="2043161"/>
    <lineage>
        <taxon>Bacteria</taxon>
        <taxon>Pseudomonadati</taxon>
        <taxon>Acidobacteriota</taxon>
        <taxon>Terriglobia</taxon>
        <taxon>Terriglobales</taxon>
        <taxon>Acidobacteriaceae</taxon>
        <taxon>Candidatus Sulfuritelmatomonas</taxon>
    </lineage>
</organism>
<dbReference type="Proteomes" id="UP000239735">
    <property type="component" value="Unassembled WGS sequence"/>
</dbReference>
<evidence type="ECO:0000313" key="2">
    <source>
        <dbReference type="Proteomes" id="UP000239735"/>
    </source>
</evidence>
<accession>A0A2N9LX88</accession>
<name>A0A2N9LX88_9BACT</name>
<sequence>MVMERRHDQSTLRARHVSYLSVQSPSDEIPVLLLSEYARDSSVRTNASPFSSTGTVPTPFEIVVVCTGWRNASSDKRIVGMLRAQRSASVMPVPDTIAPPEY</sequence>
<reference evidence="2" key="1">
    <citation type="submission" date="2018-02" db="EMBL/GenBank/DDBJ databases">
        <authorList>
            <person name="Hausmann B."/>
        </authorList>
    </citation>
    <scope>NUCLEOTIDE SEQUENCE [LARGE SCALE GENOMIC DNA]</scope>
    <source>
        <strain evidence="2">Peat soil MAG SbA5</strain>
    </source>
</reference>
<gene>
    <name evidence="1" type="ORF">SBA5_600057</name>
</gene>
<proteinExistence type="predicted"/>
<evidence type="ECO:0000313" key="1">
    <source>
        <dbReference type="EMBL" id="SPE27815.1"/>
    </source>
</evidence>